<dbReference type="AlphaFoldDB" id="A0A4U3LLU9"/>
<dbReference type="PROSITE" id="PS51755">
    <property type="entry name" value="OMPR_PHOB"/>
    <property type="match status" value="1"/>
</dbReference>
<evidence type="ECO:0000256" key="6">
    <source>
        <dbReference type="ARBA" id="ARBA00023163"/>
    </source>
</evidence>
<dbReference type="Gene3D" id="3.40.50.2300">
    <property type="match status" value="1"/>
</dbReference>
<dbReference type="Gene3D" id="1.10.10.10">
    <property type="entry name" value="Winged helix-like DNA-binding domain superfamily/Winged helix DNA-binding domain"/>
    <property type="match status" value="1"/>
</dbReference>
<keyword evidence="3" id="KW-0902">Two-component regulatory system</keyword>
<dbReference type="InterPro" id="IPR039420">
    <property type="entry name" value="WalR-like"/>
</dbReference>
<accession>A0A4U3LLU9</accession>
<evidence type="ECO:0000256" key="7">
    <source>
        <dbReference type="PROSITE-ProRule" id="PRU00169"/>
    </source>
</evidence>
<keyword evidence="4" id="KW-0805">Transcription regulation</keyword>
<feature type="domain" description="Response regulatory" evidence="9">
    <location>
        <begin position="8"/>
        <end position="122"/>
    </location>
</feature>
<dbReference type="OrthoDB" id="5242569at2"/>
<proteinExistence type="predicted"/>
<dbReference type="Gene3D" id="6.10.250.690">
    <property type="match status" value="1"/>
</dbReference>
<reference evidence="11 12" key="1">
    <citation type="submission" date="2019-04" db="EMBL/GenBank/DDBJ databases">
        <title>Kribbella sp. NEAU-THZ 27 nov., a novel actinomycete isolated from soil.</title>
        <authorList>
            <person name="Duan L."/>
        </authorList>
    </citation>
    <scope>NUCLEOTIDE SEQUENCE [LARGE SCALE GENOMIC DNA]</scope>
    <source>
        <strain evidence="12">NEAU-THZ27</strain>
    </source>
</reference>
<dbReference type="Pfam" id="PF00486">
    <property type="entry name" value="Trans_reg_C"/>
    <property type="match status" value="1"/>
</dbReference>
<feature type="DNA-binding region" description="OmpR/PhoB-type" evidence="8">
    <location>
        <begin position="131"/>
        <end position="228"/>
    </location>
</feature>
<keyword evidence="12" id="KW-1185">Reference proteome</keyword>
<feature type="modified residue" description="4-aspartylphosphate" evidence="7">
    <location>
        <position position="57"/>
    </location>
</feature>
<evidence type="ECO:0000256" key="8">
    <source>
        <dbReference type="PROSITE-ProRule" id="PRU01091"/>
    </source>
</evidence>
<dbReference type="GO" id="GO:0005829">
    <property type="term" value="C:cytosol"/>
    <property type="evidence" value="ECO:0007669"/>
    <property type="project" value="TreeGrafter"/>
</dbReference>
<evidence type="ECO:0000256" key="1">
    <source>
        <dbReference type="ARBA" id="ARBA00004496"/>
    </source>
</evidence>
<comment type="subcellular location">
    <subcellularLocation>
        <location evidence="1">Cytoplasm</location>
    </subcellularLocation>
</comment>
<keyword evidence="5 8" id="KW-0238">DNA-binding</keyword>
<dbReference type="GO" id="GO:0000976">
    <property type="term" value="F:transcription cis-regulatory region binding"/>
    <property type="evidence" value="ECO:0007669"/>
    <property type="project" value="TreeGrafter"/>
</dbReference>
<dbReference type="EMBL" id="SZPZ01000004">
    <property type="protein sequence ID" value="TKK76109.1"/>
    <property type="molecule type" value="Genomic_DNA"/>
</dbReference>
<gene>
    <name evidence="11" type="ORF">FDA38_27205</name>
</gene>
<evidence type="ECO:0000259" key="9">
    <source>
        <dbReference type="PROSITE" id="PS50110"/>
    </source>
</evidence>
<dbReference type="SMART" id="SM00448">
    <property type="entry name" value="REC"/>
    <property type="match status" value="1"/>
</dbReference>
<evidence type="ECO:0000259" key="10">
    <source>
        <dbReference type="PROSITE" id="PS51755"/>
    </source>
</evidence>
<dbReference type="PANTHER" id="PTHR48111:SF22">
    <property type="entry name" value="REGULATOR OF RPOS"/>
    <property type="match status" value="1"/>
</dbReference>
<evidence type="ECO:0000313" key="11">
    <source>
        <dbReference type="EMBL" id="TKK76109.1"/>
    </source>
</evidence>
<protein>
    <submittedName>
        <fullName evidence="11">Response regulator transcription factor</fullName>
    </submittedName>
</protein>
<dbReference type="GO" id="GO:0000156">
    <property type="term" value="F:phosphorelay response regulator activity"/>
    <property type="evidence" value="ECO:0007669"/>
    <property type="project" value="TreeGrafter"/>
</dbReference>
<comment type="caution">
    <text evidence="11">The sequence shown here is derived from an EMBL/GenBank/DDBJ whole genome shotgun (WGS) entry which is preliminary data.</text>
</comment>
<dbReference type="SMART" id="SM00862">
    <property type="entry name" value="Trans_reg_C"/>
    <property type="match status" value="1"/>
</dbReference>
<dbReference type="Proteomes" id="UP000305836">
    <property type="component" value="Unassembled WGS sequence"/>
</dbReference>
<dbReference type="GO" id="GO:0032993">
    <property type="term" value="C:protein-DNA complex"/>
    <property type="evidence" value="ECO:0007669"/>
    <property type="project" value="TreeGrafter"/>
</dbReference>
<keyword evidence="2 7" id="KW-0597">Phosphoprotein</keyword>
<evidence type="ECO:0000256" key="3">
    <source>
        <dbReference type="ARBA" id="ARBA00023012"/>
    </source>
</evidence>
<sequence>MTGPSGRRILIAEDDRGVRQSLERTLRLEGYDVTEATTGIEAVTACAKAIPDLTILDVMMPEMDGLIACRTLRSLYAELPILMLTARHEVDDRVAGLDAGADDYLAKPYASVELLARVRALLRRTSVSGAKEILEYEDLRLDPRSRLASRGGRQLDLTKTEFDLLELLVWNAGAVLPRETLYERIWGYDFKTSSRSLDVYVGYLRSKLEAEGEARLIQTVRGVGFVMR</sequence>
<dbReference type="PROSITE" id="PS50110">
    <property type="entry name" value="RESPONSE_REGULATORY"/>
    <property type="match status" value="1"/>
</dbReference>
<keyword evidence="6" id="KW-0804">Transcription</keyword>
<dbReference type="PANTHER" id="PTHR48111">
    <property type="entry name" value="REGULATOR OF RPOS"/>
    <property type="match status" value="1"/>
</dbReference>
<dbReference type="FunFam" id="1.10.10.10:FF:000005">
    <property type="entry name" value="Two-component system response regulator"/>
    <property type="match status" value="1"/>
</dbReference>
<evidence type="ECO:0000256" key="2">
    <source>
        <dbReference type="ARBA" id="ARBA00022553"/>
    </source>
</evidence>
<dbReference type="SUPFAM" id="SSF52172">
    <property type="entry name" value="CheY-like"/>
    <property type="match status" value="1"/>
</dbReference>
<organism evidence="11 12">
    <name type="scientific">Kribbella jiaozuonensis</name>
    <dbReference type="NCBI Taxonomy" id="2575441"/>
    <lineage>
        <taxon>Bacteria</taxon>
        <taxon>Bacillati</taxon>
        <taxon>Actinomycetota</taxon>
        <taxon>Actinomycetes</taxon>
        <taxon>Propionibacteriales</taxon>
        <taxon>Kribbellaceae</taxon>
        <taxon>Kribbella</taxon>
    </lineage>
</organism>
<dbReference type="CDD" id="cd00383">
    <property type="entry name" value="trans_reg_C"/>
    <property type="match status" value="1"/>
</dbReference>
<feature type="domain" description="OmpR/PhoB-type" evidence="10">
    <location>
        <begin position="131"/>
        <end position="228"/>
    </location>
</feature>
<evidence type="ECO:0000313" key="12">
    <source>
        <dbReference type="Proteomes" id="UP000305836"/>
    </source>
</evidence>
<dbReference type="GO" id="GO:0006355">
    <property type="term" value="P:regulation of DNA-templated transcription"/>
    <property type="evidence" value="ECO:0007669"/>
    <property type="project" value="InterPro"/>
</dbReference>
<evidence type="ECO:0000256" key="4">
    <source>
        <dbReference type="ARBA" id="ARBA00023015"/>
    </source>
</evidence>
<dbReference type="RefSeq" id="WP_137256978.1">
    <property type="nucleotide sequence ID" value="NZ_JBHSPQ010000003.1"/>
</dbReference>
<dbReference type="Pfam" id="PF00072">
    <property type="entry name" value="Response_reg"/>
    <property type="match status" value="1"/>
</dbReference>
<dbReference type="CDD" id="cd17627">
    <property type="entry name" value="REC_OmpR_PrrA-like"/>
    <property type="match status" value="1"/>
</dbReference>
<dbReference type="InterPro" id="IPR011006">
    <property type="entry name" value="CheY-like_superfamily"/>
</dbReference>
<evidence type="ECO:0000256" key="5">
    <source>
        <dbReference type="ARBA" id="ARBA00023125"/>
    </source>
</evidence>
<dbReference type="InterPro" id="IPR036388">
    <property type="entry name" value="WH-like_DNA-bd_sf"/>
</dbReference>
<dbReference type="InterPro" id="IPR001867">
    <property type="entry name" value="OmpR/PhoB-type_DNA-bd"/>
</dbReference>
<name>A0A4U3LLU9_9ACTN</name>
<dbReference type="InterPro" id="IPR001789">
    <property type="entry name" value="Sig_transdc_resp-reg_receiver"/>
</dbReference>